<evidence type="ECO:0000256" key="4">
    <source>
        <dbReference type="ARBA" id="ARBA00023012"/>
    </source>
</evidence>
<dbReference type="GO" id="GO:0003700">
    <property type="term" value="F:DNA-binding transcription factor activity"/>
    <property type="evidence" value="ECO:0007669"/>
    <property type="project" value="InterPro"/>
</dbReference>
<evidence type="ECO:0000256" key="5">
    <source>
        <dbReference type="ARBA" id="ARBA00023015"/>
    </source>
</evidence>
<name>A0A0D5NFW8_9BACL</name>
<evidence type="ECO:0008006" key="14">
    <source>
        <dbReference type="Google" id="ProtNLM"/>
    </source>
</evidence>
<evidence type="ECO:0000313" key="12">
    <source>
        <dbReference type="EMBL" id="AJY73872.1"/>
    </source>
</evidence>
<dbReference type="EMBL" id="CP011058">
    <property type="protein sequence ID" value="AJY73872.1"/>
    <property type="molecule type" value="Genomic_DNA"/>
</dbReference>
<gene>
    <name evidence="12" type="ORF">VN24_03660</name>
</gene>
<dbReference type="AlphaFoldDB" id="A0A0D5NFW8"/>
<evidence type="ECO:0000256" key="2">
    <source>
        <dbReference type="ARBA" id="ARBA00022490"/>
    </source>
</evidence>
<dbReference type="InterPro" id="IPR018062">
    <property type="entry name" value="HTH_AraC-typ_CS"/>
</dbReference>
<keyword evidence="5" id="KW-0805">Transcription regulation</keyword>
<dbReference type="Proteomes" id="UP000032633">
    <property type="component" value="Chromosome"/>
</dbReference>
<evidence type="ECO:0000256" key="3">
    <source>
        <dbReference type="ARBA" id="ARBA00022553"/>
    </source>
</evidence>
<dbReference type="PROSITE" id="PS01124">
    <property type="entry name" value="HTH_ARAC_FAMILY_2"/>
    <property type="match status" value="1"/>
</dbReference>
<dbReference type="GO" id="GO:0000160">
    <property type="term" value="P:phosphorelay signal transduction system"/>
    <property type="evidence" value="ECO:0007669"/>
    <property type="project" value="UniProtKB-KW"/>
</dbReference>
<dbReference type="Gene3D" id="1.10.10.60">
    <property type="entry name" value="Homeodomain-like"/>
    <property type="match status" value="2"/>
</dbReference>
<feature type="modified residue" description="4-aspartylphosphate" evidence="8">
    <location>
        <position position="56"/>
    </location>
</feature>
<dbReference type="PANTHER" id="PTHR42713">
    <property type="entry name" value="HISTIDINE KINASE-RELATED"/>
    <property type="match status" value="1"/>
</dbReference>
<evidence type="ECO:0000256" key="7">
    <source>
        <dbReference type="ARBA" id="ARBA00023163"/>
    </source>
</evidence>
<reference evidence="12 13" key="1">
    <citation type="journal article" date="2015" name="J. Biotechnol.">
        <title>Complete genome sequence of Paenibacillus beijingensis 7188(T) (=DSM 24997(T)), a novel rhizobacterium from jujube garden soil.</title>
        <authorList>
            <person name="Kwak Y."/>
            <person name="Shin J.H."/>
        </authorList>
    </citation>
    <scope>NUCLEOTIDE SEQUENCE [LARGE SCALE GENOMIC DNA]</scope>
    <source>
        <strain evidence="12 13">DSM 24997</strain>
    </source>
</reference>
<dbReference type="Pfam" id="PF00072">
    <property type="entry name" value="Response_reg"/>
    <property type="match status" value="1"/>
</dbReference>
<dbReference type="CDD" id="cd17536">
    <property type="entry name" value="REC_YesN-like"/>
    <property type="match status" value="1"/>
</dbReference>
<accession>A0A0D5NFW8</accession>
<dbReference type="PROSITE" id="PS00041">
    <property type="entry name" value="HTH_ARAC_FAMILY_1"/>
    <property type="match status" value="1"/>
</dbReference>
<dbReference type="GO" id="GO:0005737">
    <property type="term" value="C:cytoplasm"/>
    <property type="evidence" value="ECO:0007669"/>
    <property type="project" value="UniProtKB-SubCell"/>
</dbReference>
<keyword evidence="4" id="KW-0902">Two-component regulatory system</keyword>
<feature type="domain" description="HTH araC/xylS-type" evidence="10">
    <location>
        <begin position="436"/>
        <end position="534"/>
    </location>
</feature>
<dbReference type="PRINTS" id="PR00032">
    <property type="entry name" value="HTHARAC"/>
</dbReference>
<dbReference type="SUPFAM" id="SSF52172">
    <property type="entry name" value="CheY-like"/>
    <property type="match status" value="1"/>
</dbReference>
<evidence type="ECO:0000313" key="13">
    <source>
        <dbReference type="Proteomes" id="UP000032633"/>
    </source>
</evidence>
<dbReference type="InterPro" id="IPR009057">
    <property type="entry name" value="Homeodomain-like_sf"/>
</dbReference>
<protein>
    <recommendedName>
        <fullName evidence="14">AraC family transcriptional regulator</fullName>
    </recommendedName>
</protein>
<sequence length="542" mass="62088">MYKIMLVDDEAGVRNSIKAKMDWEAAGFEIAVEASNGKEALDALDLGENPDLVITDIRMPQMDGIAFIRECKQRYPHLRTIVLSGYSDFEYLKAAIQSGVKDYLLKPVVRSELQALLAKLADELKAERLQSMEAQLEQHAKTRQLQMLQEQTILQLVKEETFSMAALKERLQQLQLTPLAVDDLQAQFAAVEMRVMAGRLSDWNGRKDLLQLAFQMLCRETADRWKQVYPFYDVNYPSMMFFLVNVNGDEGVRHEPADAFAQELKRNMNRFLQLESVIGIGEPVTGLRQLKNGYASALWSWSQSTIHHIKRSGSESIADMSDTFSPESERKLTLAIENVDMKAFTRQLHQIFPADQDTPMFAFTFLALRVILLFMAVAKKFELGDSSLQTYLWNTQMTVRDGRSREQVLEQLQELAQLVMNEVKRTRFSNGQHMAAAVRKYVDDNYTYDLTLASLAEMFHINETYLSGLFKQNAGITFSEYVTKQRMHKARRLLEEYELKLTDIATLVGYSSSSYFSTSFKKYYGKSPKEYRDELMATSGTA</sequence>
<dbReference type="InterPro" id="IPR001789">
    <property type="entry name" value="Sig_transdc_resp-reg_receiver"/>
</dbReference>
<evidence type="ECO:0000256" key="6">
    <source>
        <dbReference type="ARBA" id="ARBA00023125"/>
    </source>
</evidence>
<dbReference type="PATRIC" id="fig|1126833.4.peg.792"/>
<proteinExistence type="predicted"/>
<keyword evidence="3 8" id="KW-0597">Phosphoprotein</keyword>
<dbReference type="InterPro" id="IPR020449">
    <property type="entry name" value="Tscrpt_reg_AraC-type_HTH"/>
</dbReference>
<dbReference type="InterPro" id="IPR018060">
    <property type="entry name" value="HTH_AraC"/>
</dbReference>
<dbReference type="OrthoDB" id="342399at2"/>
<dbReference type="RefSeq" id="WP_045669307.1">
    <property type="nucleotide sequence ID" value="NZ_CP011058.1"/>
</dbReference>
<keyword evidence="13" id="KW-1185">Reference proteome</keyword>
<dbReference type="STRING" id="1126833.VN24_03660"/>
<dbReference type="GO" id="GO:0043565">
    <property type="term" value="F:sequence-specific DNA binding"/>
    <property type="evidence" value="ECO:0007669"/>
    <property type="project" value="InterPro"/>
</dbReference>
<evidence type="ECO:0000256" key="9">
    <source>
        <dbReference type="SAM" id="Coils"/>
    </source>
</evidence>
<dbReference type="Pfam" id="PF12833">
    <property type="entry name" value="HTH_18"/>
    <property type="match status" value="1"/>
</dbReference>
<organism evidence="12 13">
    <name type="scientific">Paenibacillus beijingensis</name>
    <dbReference type="NCBI Taxonomy" id="1126833"/>
    <lineage>
        <taxon>Bacteria</taxon>
        <taxon>Bacillati</taxon>
        <taxon>Bacillota</taxon>
        <taxon>Bacilli</taxon>
        <taxon>Bacillales</taxon>
        <taxon>Paenibacillaceae</taxon>
        <taxon>Paenibacillus</taxon>
    </lineage>
</organism>
<keyword evidence="9" id="KW-0175">Coiled coil</keyword>
<dbReference type="KEGG" id="pbj:VN24_03660"/>
<dbReference type="PROSITE" id="PS50110">
    <property type="entry name" value="RESPONSE_REGULATORY"/>
    <property type="match status" value="1"/>
</dbReference>
<comment type="subcellular location">
    <subcellularLocation>
        <location evidence="1">Cytoplasm</location>
    </subcellularLocation>
</comment>
<dbReference type="SMART" id="SM00448">
    <property type="entry name" value="REC"/>
    <property type="match status" value="1"/>
</dbReference>
<dbReference type="PANTHER" id="PTHR42713:SF3">
    <property type="entry name" value="TRANSCRIPTIONAL REGULATORY PROTEIN HPTR"/>
    <property type="match status" value="1"/>
</dbReference>
<dbReference type="HOGENOM" id="CLU_000445_5_0_9"/>
<keyword evidence="7" id="KW-0804">Transcription</keyword>
<evidence type="ECO:0000256" key="1">
    <source>
        <dbReference type="ARBA" id="ARBA00004496"/>
    </source>
</evidence>
<dbReference type="InterPro" id="IPR051552">
    <property type="entry name" value="HptR"/>
</dbReference>
<dbReference type="SMART" id="SM00342">
    <property type="entry name" value="HTH_ARAC"/>
    <property type="match status" value="1"/>
</dbReference>
<feature type="domain" description="Response regulatory" evidence="11">
    <location>
        <begin position="3"/>
        <end position="121"/>
    </location>
</feature>
<evidence type="ECO:0000256" key="8">
    <source>
        <dbReference type="PROSITE-ProRule" id="PRU00169"/>
    </source>
</evidence>
<keyword evidence="6" id="KW-0238">DNA-binding</keyword>
<reference evidence="13" key="2">
    <citation type="submission" date="2015-03" db="EMBL/GenBank/DDBJ databases">
        <title>Genome sequence of Paenibacillus beijingensis strain DSM 24997T.</title>
        <authorList>
            <person name="Kwak Y."/>
            <person name="Shin J.-H."/>
        </authorList>
    </citation>
    <scope>NUCLEOTIDE SEQUENCE [LARGE SCALE GENOMIC DNA]</scope>
    <source>
        <strain evidence="13">DSM 24997</strain>
    </source>
</reference>
<evidence type="ECO:0000259" key="11">
    <source>
        <dbReference type="PROSITE" id="PS50110"/>
    </source>
</evidence>
<dbReference type="SUPFAM" id="SSF46689">
    <property type="entry name" value="Homeodomain-like"/>
    <property type="match status" value="2"/>
</dbReference>
<evidence type="ECO:0000259" key="10">
    <source>
        <dbReference type="PROSITE" id="PS01124"/>
    </source>
</evidence>
<keyword evidence="2" id="KW-0963">Cytoplasm</keyword>
<dbReference type="Gene3D" id="3.40.50.2300">
    <property type="match status" value="1"/>
</dbReference>
<dbReference type="InterPro" id="IPR011006">
    <property type="entry name" value="CheY-like_superfamily"/>
</dbReference>
<feature type="coiled-coil region" evidence="9">
    <location>
        <begin position="110"/>
        <end position="137"/>
    </location>
</feature>